<feature type="transmembrane region" description="Helical" evidence="1">
    <location>
        <begin position="307"/>
        <end position="324"/>
    </location>
</feature>
<feature type="transmembrane region" description="Helical" evidence="1">
    <location>
        <begin position="201"/>
        <end position="221"/>
    </location>
</feature>
<organism evidence="2 3">
    <name type="scientific">Candidatus Accumulibacter meliphilus</name>
    <dbReference type="NCBI Taxonomy" id="2211374"/>
    <lineage>
        <taxon>Bacteria</taxon>
        <taxon>Pseudomonadati</taxon>
        <taxon>Pseudomonadota</taxon>
        <taxon>Betaproteobacteria</taxon>
        <taxon>Candidatus Accumulibacter</taxon>
    </lineage>
</organism>
<protein>
    <submittedName>
        <fullName evidence="2">Uncharacterized protein</fullName>
    </submittedName>
</protein>
<feature type="transmembrane region" description="Helical" evidence="1">
    <location>
        <begin position="37"/>
        <end position="56"/>
    </location>
</feature>
<feature type="transmembrane region" description="Helical" evidence="1">
    <location>
        <begin position="233"/>
        <end position="252"/>
    </location>
</feature>
<evidence type="ECO:0000313" key="3">
    <source>
        <dbReference type="Proteomes" id="UP000253831"/>
    </source>
</evidence>
<reference evidence="2 3" key="1">
    <citation type="submission" date="2018-05" db="EMBL/GenBank/DDBJ databases">
        <title>Integrated omic analyses show evidence that a Ca. Accumulibacter phosphatis strain performs denitrification under micro-aerobic conditions.</title>
        <authorList>
            <person name="Camejo P.Y."/>
            <person name="Katherine M.D."/>
            <person name="Daniel N.R."/>
        </authorList>
    </citation>
    <scope>NUCLEOTIDE SEQUENCE [LARGE SCALE GENOMIC DNA]</scope>
    <source>
        <strain evidence="2">UW-LDO-IC</strain>
    </source>
</reference>
<feature type="transmembrane region" description="Helical" evidence="1">
    <location>
        <begin position="139"/>
        <end position="160"/>
    </location>
</feature>
<accession>A0A369XQU5</accession>
<name>A0A369XQU5_9PROT</name>
<dbReference type="AlphaFoldDB" id="A0A369XQU5"/>
<keyword evidence="1" id="KW-0472">Membrane</keyword>
<feature type="transmembrane region" description="Helical" evidence="1">
    <location>
        <begin position="104"/>
        <end position="127"/>
    </location>
</feature>
<feature type="transmembrane region" description="Helical" evidence="1">
    <location>
        <begin position="62"/>
        <end position="83"/>
    </location>
</feature>
<sequence length="543" mass="59048">MSRSAALRVATLAAVYALWLASWIIFGPKLYGADRYFWSDATAAAVTGSFAFYLSRRTSGPYPAFLALLGVAFWLLAASWVSYPTSSGQCEAVPIVGRLLDAGACGLLTNAIYALCVFTLMCAWSYLALDRWQLQRLSALTGLVFAALMMGLGAIFGMFYSEQYAHQMNASAGRLNAVVAALEFAVVVAGLLSILLRVPPLFVWMLVGTVILMVGDMADGVGTTQSAGIQLPIIDAIWMFGQLLILATMLVIPETHLCRGSKSAPGDDGDPHERSGLSGILILLSLGTVLLAPLVWFLPIAGAWKHFFSALLVIALVIVLVWITDRFDDTVDYLRAYVRQAHESQLVSRDWRDAPLRIRQALSSTGLGAFVEEFRASAQRLKQDVLFLGPERLYGLPRALAEDRASSCFIVMPFGQEWSPAVHRILAAACEAAGARAVRGDDLFTPTDILEDIWQSINAADFVIADITGRNPNVLYELGIAHTLAKPVLILSRDANDIPIDLATRRVILYGESVGDWHDDLTQKMSTAIAALVEDYGLTKRAP</sequence>
<dbReference type="EMBL" id="QPGA01000032">
    <property type="protein sequence ID" value="RDE49778.1"/>
    <property type="molecule type" value="Genomic_DNA"/>
</dbReference>
<keyword evidence="1" id="KW-1133">Transmembrane helix</keyword>
<dbReference type="Gene3D" id="3.40.50.450">
    <property type="match status" value="1"/>
</dbReference>
<dbReference type="SUPFAM" id="SSF52309">
    <property type="entry name" value="N-(deoxy)ribosyltransferase-like"/>
    <property type="match status" value="1"/>
</dbReference>
<gene>
    <name evidence="2" type="ORF">DVS81_14585</name>
</gene>
<dbReference type="Proteomes" id="UP000253831">
    <property type="component" value="Unassembled WGS sequence"/>
</dbReference>
<keyword evidence="1" id="KW-0812">Transmembrane</keyword>
<evidence type="ECO:0000256" key="1">
    <source>
        <dbReference type="SAM" id="Phobius"/>
    </source>
</evidence>
<comment type="caution">
    <text evidence="2">The sequence shown here is derived from an EMBL/GenBank/DDBJ whole genome shotgun (WGS) entry which is preliminary data.</text>
</comment>
<feature type="transmembrane region" description="Helical" evidence="1">
    <location>
        <begin position="280"/>
        <end position="300"/>
    </location>
</feature>
<evidence type="ECO:0000313" key="2">
    <source>
        <dbReference type="EMBL" id="RDE49778.1"/>
    </source>
</evidence>
<feature type="transmembrane region" description="Helical" evidence="1">
    <location>
        <begin position="172"/>
        <end position="195"/>
    </location>
</feature>
<feature type="transmembrane region" description="Helical" evidence="1">
    <location>
        <begin position="6"/>
        <end position="25"/>
    </location>
</feature>
<proteinExistence type="predicted"/>